<dbReference type="GO" id="GO:0006821">
    <property type="term" value="P:chloride transport"/>
    <property type="evidence" value="ECO:0007669"/>
    <property type="project" value="InterPro"/>
</dbReference>
<dbReference type="GO" id="GO:0005681">
    <property type="term" value="C:spliceosomal complex"/>
    <property type="evidence" value="ECO:0007669"/>
    <property type="project" value="TreeGrafter"/>
</dbReference>
<evidence type="ECO:0000256" key="6">
    <source>
        <dbReference type="ARBA" id="ARBA00023242"/>
    </source>
</evidence>
<dbReference type="PANTHER" id="PTHR21399:SF0">
    <property type="entry name" value="METHYLOSOME SUBUNIT PICLN"/>
    <property type="match status" value="1"/>
</dbReference>
<dbReference type="Proteomes" id="UP000192578">
    <property type="component" value="Unassembled WGS sequence"/>
</dbReference>
<feature type="compositionally biased region" description="Acidic residues" evidence="8">
    <location>
        <begin position="146"/>
        <end position="166"/>
    </location>
</feature>
<dbReference type="PANTHER" id="PTHR21399">
    <property type="entry name" value="CHLORIDE CONDUCTANCE REGULATORY PROTEIN ICLN"/>
    <property type="match status" value="1"/>
</dbReference>
<evidence type="ECO:0000256" key="4">
    <source>
        <dbReference type="ARBA" id="ARBA00015653"/>
    </source>
</evidence>
<gene>
    <name evidence="9" type="ORF">BV898_05496</name>
</gene>
<evidence type="ECO:0000313" key="9">
    <source>
        <dbReference type="EMBL" id="OQV20451.1"/>
    </source>
</evidence>
<evidence type="ECO:0000256" key="8">
    <source>
        <dbReference type="SAM" id="MobiDB-lite"/>
    </source>
</evidence>
<keyword evidence="6" id="KW-0539">Nucleus</keyword>
<evidence type="ECO:0000256" key="1">
    <source>
        <dbReference type="ARBA" id="ARBA00004123"/>
    </source>
</evidence>
<reference evidence="10" key="1">
    <citation type="submission" date="2017-01" db="EMBL/GenBank/DDBJ databases">
        <title>Comparative genomics of anhydrobiosis in the tardigrade Hypsibius dujardini.</title>
        <authorList>
            <person name="Yoshida Y."/>
            <person name="Koutsovoulos G."/>
            <person name="Laetsch D."/>
            <person name="Stevens L."/>
            <person name="Kumar S."/>
            <person name="Horikawa D."/>
            <person name="Ishino K."/>
            <person name="Komine S."/>
            <person name="Tomita M."/>
            <person name="Blaxter M."/>
            <person name="Arakawa K."/>
        </authorList>
    </citation>
    <scope>NUCLEOTIDE SEQUENCE [LARGE SCALE GENOMIC DNA]</scope>
    <source>
        <strain evidence="10">Z151</strain>
    </source>
</reference>
<evidence type="ECO:0000256" key="3">
    <source>
        <dbReference type="ARBA" id="ARBA00007054"/>
    </source>
</evidence>
<evidence type="ECO:0000313" key="10">
    <source>
        <dbReference type="Proteomes" id="UP000192578"/>
    </source>
</evidence>
<comment type="caution">
    <text evidence="9">The sequence shown here is derived from an EMBL/GenBank/DDBJ whole genome shotgun (WGS) entry which is preliminary data.</text>
</comment>
<organism evidence="9 10">
    <name type="scientific">Hypsibius exemplaris</name>
    <name type="common">Freshwater tardigrade</name>
    <dbReference type="NCBI Taxonomy" id="2072580"/>
    <lineage>
        <taxon>Eukaryota</taxon>
        <taxon>Metazoa</taxon>
        <taxon>Ecdysozoa</taxon>
        <taxon>Tardigrada</taxon>
        <taxon>Eutardigrada</taxon>
        <taxon>Parachela</taxon>
        <taxon>Hypsibioidea</taxon>
        <taxon>Hypsibiidae</taxon>
        <taxon>Hypsibius</taxon>
    </lineage>
</organism>
<evidence type="ECO:0000256" key="7">
    <source>
        <dbReference type="ARBA" id="ARBA00045890"/>
    </source>
</evidence>
<sequence length="208" mass="22087">MRPLTDLADPVVGILLAQNNVTAKNRTESYGPGRLFVTEECVYWISPEQKGFVLSYLEISLHAISKDPSSFPEECIYVLLDSNEGQSSSDDEEMEVENAGSVNGNGNGMSGGAAERELCFVPEDKSALDAIFQAMANGQALHPDPADVDSEDGEEDDADEGMDGEVLDQGAGDILADGAQQDGQFDDDEDDDAAAGANHHQHFGSGDA</sequence>
<protein>
    <recommendedName>
        <fullName evidence="4">Methylosome subunit pICln</fullName>
    </recommendedName>
</protein>
<dbReference type="GO" id="GO:0006884">
    <property type="term" value="P:cell volume homeostasis"/>
    <property type="evidence" value="ECO:0007669"/>
    <property type="project" value="InterPro"/>
</dbReference>
<dbReference type="GO" id="GO:0034709">
    <property type="term" value="C:methylosome"/>
    <property type="evidence" value="ECO:0007669"/>
    <property type="project" value="InterPro"/>
</dbReference>
<dbReference type="Gene3D" id="2.30.29.30">
    <property type="entry name" value="Pleckstrin-homology domain (PH domain)/Phosphotyrosine-binding domain (PTB)"/>
    <property type="match status" value="1"/>
</dbReference>
<dbReference type="GO" id="GO:0000387">
    <property type="term" value="P:spliceosomal snRNP assembly"/>
    <property type="evidence" value="ECO:0007669"/>
    <property type="project" value="InterPro"/>
</dbReference>
<dbReference type="InterPro" id="IPR039924">
    <property type="entry name" value="ICln/Lot5/Saf5"/>
</dbReference>
<dbReference type="InterPro" id="IPR011993">
    <property type="entry name" value="PH-like_dom_sf"/>
</dbReference>
<feature type="compositionally biased region" description="Acidic residues" evidence="8">
    <location>
        <begin position="184"/>
        <end position="193"/>
    </location>
</feature>
<keyword evidence="5" id="KW-0963">Cytoplasm</keyword>
<dbReference type="InterPro" id="IPR003521">
    <property type="entry name" value="ICln"/>
</dbReference>
<dbReference type="Pfam" id="PF03517">
    <property type="entry name" value="Voldacs"/>
    <property type="match status" value="1"/>
</dbReference>
<comment type="subcellular location">
    <subcellularLocation>
        <location evidence="2">Cytoplasm</location>
    </subcellularLocation>
    <subcellularLocation>
        <location evidence="1">Nucleus</location>
    </subcellularLocation>
</comment>
<keyword evidence="10" id="KW-1185">Reference proteome</keyword>
<accession>A0A1W0WZ15</accession>
<dbReference type="GO" id="GO:0005829">
    <property type="term" value="C:cytosol"/>
    <property type="evidence" value="ECO:0007669"/>
    <property type="project" value="InterPro"/>
</dbReference>
<dbReference type="PRINTS" id="PR01348">
    <property type="entry name" value="ICLNCHANNEL"/>
</dbReference>
<dbReference type="GO" id="GO:0045292">
    <property type="term" value="P:mRNA cis splicing, via spliceosome"/>
    <property type="evidence" value="ECO:0007669"/>
    <property type="project" value="TreeGrafter"/>
</dbReference>
<dbReference type="GO" id="GO:0005886">
    <property type="term" value="C:plasma membrane"/>
    <property type="evidence" value="ECO:0007669"/>
    <property type="project" value="InterPro"/>
</dbReference>
<name>A0A1W0WZ15_HYPEX</name>
<comment type="function">
    <text evidence="7">Involved in both the assembly of spliceosomal snRNPs and the methylation of Sm proteins. Chaperone that regulates the assembly of spliceosomal U1, U2, U4 and U5 small nuclear ribonucleoproteins (snRNPs), the building blocks of the spliceosome, and thereby plays an important role in the splicing of cellular pre-mRNAs. Most spliceosomal snRNPs contain a common set of Sm proteins SNRPB, SNRPD1, SNRPD2, SNRPD3, SNRPE, SNRPF and SNRPG that assemble in a heptameric protein ring on the Sm site of the small nuclear RNA to form the core snRNP (Sm core). In the cytosol, the Sm proteins SNRPD1, SNRPD2, SNRPE, SNRPF and SNRPG are trapped in an inactive 6S pICln-Sm complex by the chaperone CLNS1A that controls the assembly of the core snRNP. Dissociation by the SMN complex of CLNS1A from the trapped Sm proteins and their transfer to an SMN-Sm complex triggers the assembly of core snRNPs and their transport to the nucleus.</text>
</comment>
<proteinExistence type="inferred from homology"/>
<dbReference type="OrthoDB" id="19714at2759"/>
<evidence type="ECO:0000256" key="5">
    <source>
        <dbReference type="ARBA" id="ARBA00022490"/>
    </source>
</evidence>
<dbReference type="GO" id="GO:0034715">
    <property type="term" value="C:pICln-Sm protein complex"/>
    <property type="evidence" value="ECO:0007669"/>
    <property type="project" value="InterPro"/>
</dbReference>
<feature type="region of interest" description="Disordered" evidence="8">
    <location>
        <begin position="140"/>
        <end position="208"/>
    </location>
</feature>
<evidence type="ECO:0000256" key="2">
    <source>
        <dbReference type="ARBA" id="ARBA00004496"/>
    </source>
</evidence>
<dbReference type="AlphaFoldDB" id="A0A1W0WZ15"/>
<comment type="similarity">
    <text evidence="3">Belongs to the pICln (TC 1.A.47) family.</text>
</comment>
<dbReference type="EMBL" id="MTYJ01000030">
    <property type="protein sequence ID" value="OQV20451.1"/>
    <property type="molecule type" value="Genomic_DNA"/>
</dbReference>